<dbReference type="Proteomes" id="UP001162992">
    <property type="component" value="Chromosome 7"/>
</dbReference>
<protein>
    <submittedName>
        <fullName evidence="1">Uncharacterized protein</fullName>
    </submittedName>
</protein>
<dbReference type="EMBL" id="CM055098">
    <property type="protein sequence ID" value="KAJ7549864.1"/>
    <property type="molecule type" value="Genomic_DNA"/>
</dbReference>
<reference evidence="2" key="1">
    <citation type="journal article" date="2024" name="Proc. Natl. Acad. Sci. U.S.A.">
        <title>Extraordinary preservation of gene collinearity over three hundred million years revealed in homosporous lycophytes.</title>
        <authorList>
            <person name="Li C."/>
            <person name="Wickell D."/>
            <person name="Kuo L.Y."/>
            <person name="Chen X."/>
            <person name="Nie B."/>
            <person name="Liao X."/>
            <person name="Peng D."/>
            <person name="Ji J."/>
            <person name="Jenkins J."/>
            <person name="Williams M."/>
            <person name="Shu S."/>
            <person name="Plott C."/>
            <person name="Barry K."/>
            <person name="Rajasekar S."/>
            <person name="Grimwood J."/>
            <person name="Han X."/>
            <person name="Sun S."/>
            <person name="Hou Z."/>
            <person name="He W."/>
            <person name="Dai G."/>
            <person name="Sun C."/>
            <person name="Schmutz J."/>
            <person name="Leebens-Mack J.H."/>
            <person name="Li F.W."/>
            <person name="Wang L."/>
        </authorList>
    </citation>
    <scope>NUCLEOTIDE SEQUENCE [LARGE SCALE GENOMIC DNA]</scope>
    <source>
        <strain evidence="2">cv. PW_Plant_1</strain>
    </source>
</reference>
<sequence>MMMNFMRLMDVLSSLMLRSCPVNEDNDDHDNDDYAGLLFTTDDESYRSQAIGEPNFYHKKLTSLKRRNDDEDDMTISLLTTVWEDELVACIAESNLSKKPVPGSLQPQYDGEALEGMQNLSPRLGDHALFQSARHFTSGVLGKRQRFSNSLAFSNGFRSVSDSGAERNDSETMGNHAPDSGRQQTYLVNQQSSLLSLQNSMLNQQRELINQIRQTNERLEYQFRLHNGLDIRDPEQSSERESQADVSQPQ</sequence>
<keyword evidence="2" id="KW-1185">Reference proteome</keyword>
<organism evidence="1 2">
    <name type="scientific">Diphasiastrum complanatum</name>
    <name type="common">Issler's clubmoss</name>
    <name type="synonym">Lycopodium complanatum</name>
    <dbReference type="NCBI Taxonomy" id="34168"/>
    <lineage>
        <taxon>Eukaryota</taxon>
        <taxon>Viridiplantae</taxon>
        <taxon>Streptophyta</taxon>
        <taxon>Embryophyta</taxon>
        <taxon>Tracheophyta</taxon>
        <taxon>Lycopodiopsida</taxon>
        <taxon>Lycopodiales</taxon>
        <taxon>Lycopodiaceae</taxon>
        <taxon>Lycopodioideae</taxon>
        <taxon>Diphasiastrum</taxon>
    </lineage>
</organism>
<proteinExistence type="predicted"/>
<evidence type="ECO:0000313" key="2">
    <source>
        <dbReference type="Proteomes" id="UP001162992"/>
    </source>
</evidence>
<gene>
    <name evidence="1" type="ORF">O6H91_07G072400</name>
</gene>
<name>A0ACC2D6S1_DIPCM</name>
<accession>A0ACC2D6S1</accession>
<comment type="caution">
    <text evidence="1">The sequence shown here is derived from an EMBL/GenBank/DDBJ whole genome shotgun (WGS) entry which is preliminary data.</text>
</comment>
<evidence type="ECO:0000313" key="1">
    <source>
        <dbReference type="EMBL" id="KAJ7549864.1"/>
    </source>
</evidence>